<dbReference type="PANTHER" id="PTHR11117">
    <property type="entry name" value="SUCCINYL-COA LIGASE SUBUNIT ALPHA"/>
    <property type="match status" value="1"/>
</dbReference>
<dbReference type="GO" id="GO:0004776">
    <property type="term" value="F:succinate-CoA ligase (GDP-forming) activity"/>
    <property type="evidence" value="ECO:0007669"/>
    <property type="project" value="TreeGrafter"/>
</dbReference>
<dbReference type="PANTHER" id="PTHR11117:SF6">
    <property type="entry name" value="SYNTHETASE SUBUNIT ALPHA, PUTATIVE (AFU_ORTHOLOGUE AFUA_1G10830)-RELATED"/>
    <property type="match status" value="1"/>
</dbReference>
<feature type="domain" description="CoA-binding" evidence="2">
    <location>
        <begin position="46"/>
        <end position="140"/>
    </location>
</feature>
<dbReference type="GeneID" id="54474311"/>
<dbReference type="Gene3D" id="3.40.50.720">
    <property type="entry name" value="NAD(P)-binding Rossmann-like Domain"/>
    <property type="match status" value="1"/>
</dbReference>
<evidence type="ECO:0000259" key="2">
    <source>
        <dbReference type="SMART" id="SM00881"/>
    </source>
</evidence>
<evidence type="ECO:0000256" key="1">
    <source>
        <dbReference type="SAM" id="MobiDB-lite"/>
    </source>
</evidence>
<dbReference type="OrthoDB" id="1664372at2759"/>
<dbReference type="EMBL" id="MU001634">
    <property type="protein sequence ID" value="KAF2484376.1"/>
    <property type="molecule type" value="Genomic_DNA"/>
</dbReference>
<dbReference type="GO" id="GO:0004775">
    <property type="term" value="F:succinate-CoA ligase (ADP-forming) activity"/>
    <property type="evidence" value="ECO:0007669"/>
    <property type="project" value="TreeGrafter"/>
</dbReference>
<protein>
    <submittedName>
        <fullName evidence="3">Succinyl-CoA synthetase-like protein</fullName>
    </submittedName>
</protein>
<dbReference type="Gene3D" id="3.40.50.261">
    <property type="entry name" value="Succinyl-CoA synthetase domains"/>
    <property type="match status" value="2"/>
</dbReference>
<dbReference type="AlphaFoldDB" id="A0A6A6PX93"/>
<dbReference type="FunFam" id="3.40.50.261:FF:000017">
    <property type="entry name" value="Succinyl-CoA synthetase subunit alpha"/>
    <property type="match status" value="1"/>
</dbReference>
<dbReference type="Gene3D" id="3.30.470.20">
    <property type="entry name" value="ATP-grasp fold, B domain"/>
    <property type="match status" value="1"/>
</dbReference>
<evidence type="ECO:0000313" key="3">
    <source>
        <dbReference type="EMBL" id="KAF2484376.1"/>
    </source>
</evidence>
<dbReference type="FunFam" id="3.40.50.720:FF:000340">
    <property type="entry name" value="Succinyl-CoA synthetase subunit alpha"/>
    <property type="match status" value="1"/>
</dbReference>
<dbReference type="RefSeq" id="XP_033590945.1">
    <property type="nucleotide sequence ID" value="XM_033733309.1"/>
</dbReference>
<dbReference type="SMART" id="SM00881">
    <property type="entry name" value="CoA_binding"/>
    <property type="match status" value="1"/>
</dbReference>
<dbReference type="SUPFAM" id="SSF51735">
    <property type="entry name" value="NAD(P)-binding Rossmann-fold domains"/>
    <property type="match status" value="1"/>
</dbReference>
<organism evidence="3 4">
    <name type="scientific">Neohortaea acidophila</name>
    <dbReference type="NCBI Taxonomy" id="245834"/>
    <lineage>
        <taxon>Eukaryota</taxon>
        <taxon>Fungi</taxon>
        <taxon>Dikarya</taxon>
        <taxon>Ascomycota</taxon>
        <taxon>Pezizomycotina</taxon>
        <taxon>Dothideomycetes</taxon>
        <taxon>Dothideomycetidae</taxon>
        <taxon>Mycosphaerellales</taxon>
        <taxon>Teratosphaeriaceae</taxon>
        <taxon>Neohortaea</taxon>
    </lineage>
</organism>
<dbReference type="InterPro" id="IPR003781">
    <property type="entry name" value="CoA-bd"/>
</dbReference>
<feature type="compositionally biased region" description="Low complexity" evidence="1">
    <location>
        <begin position="361"/>
        <end position="370"/>
    </location>
</feature>
<feature type="region of interest" description="Disordered" evidence="1">
    <location>
        <begin position="342"/>
        <end position="396"/>
    </location>
</feature>
<proteinExistence type="predicted"/>
<dbReference type="InterPro" id="IPR005811">
    <property type="entry name" value="SUCC_ACL_C"/>
</dbReference>
<evidence type="ECO:0000313" key="4">
    <source>
        <dbReference type="Proteomes" id="UP000799767"/>
    </source>
</evidence>
<dbReference type="GO" id="GO:0005739">
    <property type="term" value="C:mitochondrion"/>
    <property type="evidence" value="ECO:0007669"/>
    <property type="project" value="TreeGrafter"/>
</dbReference>
<keyword evidence="4" id="KW-1185">Reference proteome</keyword>
<dbReference type="PRINTS" id="PR01798">
    <property type="entry name" value="SCOASYNTHASE"/>
</dbReference>
<dbReference type="InterPro" id="IPR036291">
    <property type="entry name" value="NAD(P)-bd_dom_sf"/>
</dbReference>
<dbReference type="GO" id="GO:0006099">
    <property type="term" value="P:tricarboxylic acid cycle"/>
    <property type="evidence" value="ECO:0007669"/>
    <property type="project" value="TreeGrafter"/>
</dbReference>
<dbReference type="FunFam" id="3.40.50.261:FF:000001">
    <property type="entry name" value="Succinate--CoA ligase [ADP-forming] subunit beta"/>
    <property type="match status" value="1"/>
</dbReference>
<sequence>MAALRGRSGWLLCSNPRLSPQPTGPRSFSTTLARASYDDTVHNLRIGKHTRVIYQGFTGRVATGNAKDSIAYGTNIVGGVTPGKEGEHLGLPLLPDLRKAKEQLKPDATAVFVAAPQCGKAIEEAIEAEIPLIVAVAEHIPLHDIMRVTSILKTQSKSRLVGANAPGIIAPIGYCRIGFQPLPTFRPGHIGIVAKSGTLSYEAVASISRAELGQSLCIGMGGDIVAGTNIVDGLKVFEADPETHGMVIVGEVGGRAEEDAAEWIKDYHRREKNPKPIAALVGGMNAKPGRIMGHAGAWAARGEHSAAEKYKILQDAGATMVDHPENFGAVMKEILAKSGRDVSKITGNPADQKRGYHTMSRRGMSSSSAAFRPTLSTPSRRPQHHQHQRGLVIRPSQGHAILEPYLENIKGLTLSTDEAPADAFYVGITVDRTERQPCIRTSPTTDVSTFRETAKRFPYDQRELPPDTLIQSAVQHINPPAGAEPLANLIRSLAKMYKDKEATTLSGSVTISPDGKVTLHANSMNLAFDDSAFRSGKRQAEIHNLRRKDREQPEEVEAEKDGIVYVRMDEPDANIGTLVNGAGLAMNTVDALRLHGGKALNFLDTGGKATSETVKKSFELILRDERVKVIFVNIFGGLTDGGMIADGILLAFKEVDMKNVPVVVRIRGTNEEVGQKKIAESGLDLEAFDKFDDAAKRVVEIARGGK</sequence>
<dbReference type="Pfam" id="PF00549">
    <property type="entry name" value="Ligase_CoA"/>
    <property type="match status" value="2"/>
</dbReference>
<dbReference type="GO" id="GO:0009361">
    <property type="term" value="C:succinate-CoA ligase complex (ADP-forming)"/>
    <property type="evidence" value="ECO:0007669"/>
    <property type="project" value="TreeGrafter"/>
</dbReference>
<dbReference type="Pfam" id="PF02629">
    <property type="entry name" value="CoA_binding"/>
    <property type="match status" value="1"/>
</dbReference>
<name>A0A6A6PX93_9PEZI</name>
<gene>
    <name evidence="3" type="ORF">BDY17DRAFT_295530</name>
</gene>
<accession>A0A6A6PX93</accession>
<dbReference type="Proteomes" id="UP000799767">
    <property type="component" value="Unassembled WGS sequence"/>
</dbReference>
<dbReference type="SUPFAM" id="SSF52210">
    <property type="entry name" value="Succinyl-CoA synthetase domains"/>
    <property type="match status" value="2"/>
</dbReference>
<dbReference type="InterPro" id="IPR016102">
    <property type="entry name" value="Succinyl-CoA_synth-like"/>
</dbReference>
<reference evidence="3" key="1">
    <citation type="journal article" date="2020" name="Stud. Mycol.">
        <title>101 Dothideomycetes genomes: a test case for predicting lifestyles and emergence of pathogens.</title>
        <authorList>
            <person name="Haridas S."/>
            <person name="Albert R."/>
            <person name="Binder M."/>
            <person name="Bloem J."/>
            <person name="Labutti K."/>
            <person name="Salamov A."/>
            <person name="Andreopoulos B."/>
            <person name="Baker S."/>
            <person name="Barry K."/>
            <person name="Bills G."/>
            <person name="Bluhm B."/>
            <person name="Cannon C."/>
            <person name="Castanera R."/>
            <person name="Culley D."/>
            <person name="Daum C."/>
            <person name="Ezra D."/>
            <person name="Gonzalez J."/>
            <person name="Henrissat B."/>
            <person name="Kuo A."/>
            <person name="Liang C."/>
            <person name="Lipzen A."/>
            <person name="Lutzoni F."/>
            <person name="Magnuson J."/>
            <person name="Mondo S."/>
            <person name="Nolan M."/>
            <person name="Ohm R."/>
            <person name="Pangilinan J."/>
            <person name="Park H.-J."/>
            <person name="Ramirez L."/>
            <person name="Alfaro M."/>
            <person name="Sun H."/>
            <person name="Tritt A."/>
            <person name="Yoshinaga Y."/>
            <person name="Zwiers L.-H."/>
            <person name="Turgeon B."/>
            <person name="Goodwin S."/>
            <person name="Spatafora J."/>
            <person name="Crous P."/>
            <person name="Grigoriev I."/>
        </authorList>
    </citation>
    <scope>NUCLEOTIDE SEQUENCE</scope>
    <source>
        <strain evidence="3">CBS 113389</strain>
    </source>
</reference>